<gene>
    <name evidence="2" type="primary">MSRB2</name>
</gene>
<dbReference type="InterPro" id="IPR011029">
    <property type="entry name" value="DEATH-like_dom_sf"/>
</dbReference>
<name>A0A3P8YE80_ESOLU</name>
<sequence>EWTPAVSQKKTWRSRGRRWKRLRPYQCEKLVAEHHLDYLRSRRVLTRDDAEDICCRGGNNPRGLNYLVESVCRVKTKDLVIGKITVEAATTTTSLFCMCKEESLFLSFQSGTGNRGSSEARFSQTPLSCSEDTCGHSGAAFSWSTVHEGRNVSSTCGLPKPGEQGGPSVPTKDSEPGTLGSESTDQFHTFSIFSIYIIA</sequence>
<dbReference type="GO" id="GO:0006915">
    <property type="term" value="P:apoptotic process"/>
    <property type="evidence" value="ECO:0007669"/>
    <property type="project" value="InterPro"/>
</dbReference>
<dbReference type="InterPro" id="IPR033238">
    <property type="entry name" value="BCL10/E10"/>
</dbReference>
<dbReference type="AlphaFoldDB" id="A0A3P8YE80"/>
<dbReference type="PANTHER" id="PTHR34920">
    <property type="entry name" value="B-CELL LYMPHOMA/LEUKEMIA 10"/>
    <property type="match status" value="1"/>
</dbReference>
<dbReference type="GO" id="GO:0051059">
    <property type="term" value="F:NF-kappaB binding"/>
    <property type="evidence" value="ECO:0007669"/>
    <property type="project" value="TreeGrafter"/>
</dbReference>
<dbReference type="GeneTree" id="ENSGT01010000230089"/>
<dbReference type="GO" id="GO:0002250">
    <property type="term" value="P:adaptive immune response"/>
    <property type="evidence" value="ECO:0007669"/>
    <property type="project" value="TreeGrafter"/>
</dbReference>
<feature type="region of interest" description="Disordered" evidence="1">
    <location>
        <begin position="152"/>
        <end position="183"/>
    </location>
</feature>
<dbReference type="Proteomes" id="UP000265140">
    <property type="component" value="Chromosome 25"/>
</dbReference>
<dbReference type="Ensembl" id="ENSELUT00000023863.3">
    <property type="protein sequence ID" value="ENSELUP00000014882.3"/>
    <property type="gene ID" value="ENSELUG00000014886.3"/>
</dbReference>
<dbReference type="GO" id="GO:0019209">
    <property type="term" value="F:kinase activator activity"/>
    <property type="evidence" value="ECO:0007669"/>
    <property type="project" value="TreeGrafter"/>
</dbReference>
<reference evidence="3" key="1">
    <citation type="journal article" date="2014" name="PLoS ONE">
        <title>The genome and linkage map of the northern pike (Esox lucius): conserved synteny revealed between the salmonid sister group and the Neoteleostei.</title>
        <authorList>
            <person name="Rondeau E.B."/>
            <person name="Minkley D.R."/>
            <person name="Leong J.S."/>
            <person name="Messmer A.M."/>
            <person name="Jantzen J.R."/>
            <person name="von Schalburg K.R."/>
            <person name="Lemon C."/>
            <person name="Bird N.H."/>
            <person name="Koop B.F."/>
        </authorList>
    </citation>
    <scope>NUCLEOTIDE SEQUENCE</scope>
</reference>
<dbReference type="Bgee" id="ENSELUG00000014886">
    <property type="expression patterns" value="Expressed in heart and 3 other cell types or tissues"/>
</dbReference>
<reference evidence="2" key="2">
    <citation type="submission" date="2020-02" db="EMBL/GenBank/DDBJ databases">
        <title>Esox lucius (northern pike) genome, fEsoLuc1, primary haplotype.</title>
        <authorList>
            <person name="Myers G."/>
            <person name="Karagic N."/>
            <person name="Meyer A."/>
            <person name="Pippel M."/>
            <person name="Reichard M."/>
            <person name="Winkler S."/>
            <person name="Tracey A."/>
            <person name="Sims Y."/>
            <person name="Howe K."/>
            <person name="Rhie A."/>
            <person name="Formenti G."/>
            <person name="Durbin R."/>
            <person name="Fedrigo O."/>
            <person name="Jarvis E.D."/>
        </authorList>
    </citation>
    <scope>NUCLEOTIDE SEQUENCE [LARGE SCALE GENOMIC DNA]</scope>
</reference>
<accession>A0A3P8YE80</accession>
<dbReference type="PANTHER" id="PTHR34920:SF1">
    <property type="entry name" value="B-CELL LYMPHOMA_LEUKEMIA 10"/>
    <property type="match status" value="1"/>
</dbReference>
<dbReference type="GO" id="GO:2001238">
    <property type="term" value="P:positive regulation of extrinsic apoptotic signaling pathway"/>
    <property type="evidence" value="ECO:0007669"/>
    <property type="project" value="TreeGrafter"/>
</dbReference>
<evidence type="ECO:0000256" key="1">
    <source>
        <dbReference type="SAM" id="MobiDB-lite"/>
    </source>
</evidence>
<dbReference type="GO" id="GO:0032449">
    <property type="term" value="C:CBM complex"/>
    <property type="evidence" value="ECO:0007669"/>
    <property type="project" value="TreeGrafter"/>
</dbReference>
<dbReference type="GO" id="GO:0043422">
    <property type="term" value="F:protein kinase B binding"/>
    <property type="evidence" value="ECO:0007669"/>
    <property type="project" value="TreeGrafter"/>
</dbReference>
<dbReference type="Gene3D" id="1.10.533.10">
    <property type="entry name" value="Death Domain, Fas"/>
    <property type="match status" value="1"/>
</dbReference>
<dbReference type="GO" id="GO:0003713">
    <property type="term" value="F:transcription coactivator activity"/>
    <property type="evidence" value="ECO:0007669"/>
    <property type="project" value="TreeGrafter"/>
</dbReference>
<proteinExistence type="predicted"/>
<keyword evidence="3" id="KW-1185">Reference proteome</keyword>
<organism evidence="2 3">
    <name type="scientific">Esox lucius</name>
    <name type="common">Northern pike</name>
    <dbReference type="NCBI Taxonomy" id="8010"/>
    <lineage>
        <taxon>Eukaryota</taxon>
        <taxon>Metazoa</taxon>
        <taxon>Chordata</taxon>
        <taxon>Craniata</taxon>
        <taxon>Vertebrata</taxon>
        <taxon>Euteleostomi</taxon>
        <taxon>Actinopterygii</taxon>
        <taxon>Neopterygii</taxon>
        <taxon>Teleostei</taxon>
        <taxon>Protacanthopterygii</taxon>
        <taxon>Esociformes</taxon>
        <taxon>Esocidae</taxon>
        <taxon>Esox</taxon>
    </lineage>
</organism>
<dbReference type="GO" id="GO:0005829">
    <property type="term" value="C:cytosol"/>
    <property type="evidence" value="ECO:0007669"/>
    <property type="project" value="TreeGrafter"/>
</dbReference>
<evidence type="ECO:0000313" key="3">
    <source>
        <dbReference type="Proteomes" id="UP000265140"/>
    </source>
</evidence>
<reference evidence="2" key="3">
    <citation type="submission" date="2025-08" db="UniProtKB">
        <authorList>
            <consortium name="Ensembl"/>
        </authorList>
    </citation>
    <scope>IDENTIFICATION</scope>
</reference>
<dbReference type="SUPFAM" id="SSF47986">
    <property type="entry name" value="DEATH domain"/>
    <property type="match status" value="1"/>
</dbReference>
<dbReference type="STRING" id="8010.ENSELUP00000014882"/>
<evidence type="ECO:0000313" key="2">
    <source>
        <dbReference type="Ensembl" id="ENSELUP00000014882.3"/>
    </source>
</evidence>
<protein>
    <submittedName>
        <fullName evidence="2">Uncharacterized protein</fullName>
    </submittedName>
</protein>
<reference evidence="2" key="4">
    <citation type="submission" date="2025-09" db="UniProtKB">
        <authorList>
            <consortium name="Ensembl"/>
        </authorList>
    </citation>
    <scope>IDENTIFICATION</scope>
</reference>